<dbReference type="AlphaFoldDB" id="A0AAE1SNW4"/>
<gene>
    <name evidence="2" type="ORF">RND71_008465</name>
</gene>
<reference evidence="2" key="1">
    <citation type="submission" date="2023-12" db="EMBL/GenBank/DDBJ databases">
        <title>Genome assembly of Anisodus tanguticus.</title>
        <authorList>
            <person name="Wang Y.-J."/>
        </authorList>
    </citation>
    <scope>NUCLEOTIDE SEQUENCE</scope>
    <source>
        <strain evidence="2">KB-2021</strain>
        <tissue evidence="2">Leaf</tissue>
    </source>
</reference>
<dbReference type="Proteomes" id="UP001291623">
    <property type="component" value="Unassembled WGS sequence"/>
</dbReference>
<keyword evidence="3" id="KW-1185">Reference proteome</keyword>
<evidence type="ECO:0000313" key="2">
    <source>
        <dbReference type="EMBL" id="KAK4373081.1"/>
    </source>
</evidence>
<feature type="compositionally biased region" description="Basic residues" evidence="1">
    <location>
        <begin position="1"/>
        <end position="11"/>
    </location>
</feature>
<name>A0AAE1SNW4_9SOLA</name>
<accession>A0AAE1SNW4</accession>
<evidence type="ECO:0000313" key="3">
    <source>
        <dbReference type="Proteomes" id="UP001291623"/>
    </source>
</evidence>
<feature type="region of interest" description="Disordered" evidence="1">
    <location>
        <begin position="1"/>
        <end position="177"/>
    </location>
</feature>
<protein>
    <submittedName>
        <fullName evidence="2">Uncharacterized protein</fullName>
    </submittedName>
</protein>
<evidence type="ECO:0000256" key="1">
    <source>
        <dbReference type="SAM" id="MobiDB-lite"/>
    </source>
</evidence>
<feature type="compositionally biased region" description="Basic residues" evidence="1">
    <location>
        <begin position="148"/>
        <end position="167"/>
    </location>
</feature>
<dbReference type="PANTHER" id="PTHR37218">
    <property type="entry name" value="COILED-COIL PROTEIN"/>
    <property type="match status" value="1"/>
</dbReference>
<dbReference type="PANTHER" id="PTHR37218:SF2">
    <property type="entry name" value="COILED-COIL PROTEIN"/>
    <property type="match status" value="1"/>
</dbReference>
<organism evidence="2 3">
    <name type="scientific">Anisodus tanguticus</name>
    <dbReference type="NCBI Taxonomy" id="243964"/>
    <lineage>
        <taxon>Eukaryota</taxon>
        <taxon>Viridiplantae</taxon>
        <taxon>Streptophyta</taxon>
        <taxon>Embryophyta</taxon>
        <taxon>Tracheophyta</taxon>
        <taxon>Spermatophyta</taxon>
        <taxon>Magnoliopsida</taxon>
        <taxon>eudicotyledons</taxon>
        <taxon>Gunneridae</taxon>
        <taxon>Pentapetalae</taxon>
        <taxon>asterids</taxon>
        <taxon>lamiids</taxon>
        <taxon>Solanales</taxon>
        <taxon>Solanaceae</taxon>
        <taxon>Solanoideae</taxon>
        <taxon>Hyoscyameae</taxon>
        <taxon>Anisodus</taxon>
    </lineage>
</organism>
<sequence length="249" mass="27701">MGGKGKKRREKNYRAVHGGTPRLPPPPTPSSIDAVPSKLRQLMAFSGDGKASLDNAERKKGDGGGSANGKEVMCSSRGNSLRQKCKRIRSEDQVQAKNAGNKRKDDKSSLSGAAAAELNAQQKRNKKRKRKEVKDLRFDTAELGITSSKRKERKKQRLAEMKKKHKKGNTDENMDFPGREEIKFGEVVEAPPKLVVPKAFKNNAHKNNAHDASKERLRLQAVEAYRQRKGWTSRLGIQISPLVIESPLV</sequence>
<dbReference type="EMBL" id="JAVYJV010000004">
    <property type="protein sequence ID" value="KAK4373081.1"/>
    <property type="molecule type" value="Genomic_DNA"/>
</dbReference>
<comment type="caution">
    <text evidence="2">The sequence shown here is derived from an EMBL/GenBank/DDBJ whole genome shotgun (WGS) entry which is preliminary data.</text>
</comment>
<proteinExistence type="predicted"/>